<keyword evidence="5 7" id="KW-1133">Transmembrane helix</keyword>
<evidence type="ECO:0000313" key="10">
    <source>
        <dbReference type="Proteomes" id="UP001301350"/>
    </source>
</evidence>
<evidence type="ECO:0000256" key="1">
    <source>
        <dbReference type="ARBA" id="ARBA00004141"/>
    </source>
</evidence>
<dbReference type="GO" id="GO:0035435">
    <property type="term" value="P:phosphate ion transmembrane transport"/>
    <property type="evidence" value="ECO:0007669"/>
    <property type="project" value="TreeGrafter"/>
</dbReference>
<evidence type="ECO:0000313" key="9">
    <source>
        <dbReference type="EMBL" id="KAK4534732.1"/>
    </source>
</evidence>
<keyword evidence="4 7" id="KW-0812">Transmembrane</keyword>
<comment type="function">
    <text evidence="7">Sodium-phosphate symporter.</text>
</comment>
<gene>
    <name evidence="9" type="ORF">CDCA_CDCA02G0757</name>
</gene>
<evidence type="ECO:0000256" key="4">
    <source>
        <dbReference type="ARBA" id="ARBA00022692"/>
    </source>
</evidence>
<dbReference type="Proteomes" id="UP001301350">
    <property type="component" value="Unassembled WGS sequence"/>
</dbReference>
<feature type="transmembrane region" description="Helical" evidence="7">
    <location>
        <begin position="600"/>
        <end position="625"/>
    </location>
</feature>
<evidence type="ECO:0000256" key="2">
    <source>
        <dbReference type="ARBA" id="ARBA00022448"/>
    </source>
</evidence>
<feature type="transmembrane region" description="Helical" evidence="7">
    <location>
        <begin position="515"/>
        <end position="533"/>
    </location>
</feature>
<keyword evidence="10" id="KW-1185">Reference proteome</keyword>
<dbReference type="GO" id="GO:0016020">
    <property type="term" value="C:membrane"/>
    <property type="evidence" value="ECO:0007669"/>
    <property type="project" value="UniProtKB-SubCell"/>
</dbReference>
<feature type="transmembrane region" description="Helical" evidence="7">
    <location>
        <begin position="213"/>
        <end position="231"/>
    </location>
</feature>
<keyword evidence="2 7" id="KW-0813">Transport</keyword>
<dbReference type="GO" id="GO:0005315">
    <property type="term" value="F:phosphate transmembrane transporter activity"/>
    <property type="evidence" value="ECO:0007669"/>
    <property type="project" value="InterPro"/>
</dbReference>
<feature type="compositionally biased region" description="Polar residues" evidence="8">
    <location>
        <begin position="421"/>
        <end position="431"/>
    </location>
</feature>
<sequence>MPSVGHWAWATNASAVIFRPRGNGVSQTPTPNSVCCQRWAHPHLPQRRLRFRGPQLRRNAPHRPHRFTASPPPRLSPPRMSFAETTAACLHLASSTPLLTPFVIVGLALAISFLLSAALGANDVANALGTSVGTGAVSIGKALAIGAVCEFSGAVLFGSSVTRTISSGVVTIGGAALSSPPLYMLGMLSVLVGCTLWLSVATRYGLPVSSTHSVVGCLVGLGVVSGWSVQWSAVGRIALSWVVSPLIGGLVAWLLLTFIQRNIIDAPRPTRAMRRFLPLLCGATLFLLTLFLQIESEHPLGWTLFQAVAVSVAVASLGAGMAGALTSFIHSQSFAQLQRRQRELARRATRAKAEGTAPPPVDAGEAAAVILAAFATLQDDEEEIEEENRSVEGGRVAAQGLGEDGRALSAADAADDVQLLPTSEDVSSQQWRGDRVEHSRTSSANTAALDAQSRKRQHDAIEQVFSMLQVLTACFVSFSHGSNDVSNAVGPVASILAVYTAGAGAAAVSTVSIPHWVLVLGGLGISVGLGVWGRPVMDTVGKKITHLVPTRGFCVELATALTVLMATQLGMPVSTTHTLIGSIVAMGLATGHGGLNRRVLLNILLSWFVTVPISALLTSVCFLGLRSFV</sequence>
<feature type="transmembrane region" description="Helical" evidence="7">
    <location>
        <begin position="569"/>
        <end position="588"/>
    </location>
</feature>
<evidence type="ECO:0000256" key="3">
    <source>
        <dbReference type="ARBA" id="ARBA00022592"/>
    </source>
</evidence>
<accession>A0AAV9IQT4</accession>
<proteinExistence type="inferred from homology"/>
<comment type="similarity">
    <text evidence="7">Belongs to the inorganic phosphate transporter (PiT) (TC 2.A.20) family.</text>
</comment>
<protein>
    <recommendedName>
        <fullName evidence="7">Phosphate transporter</fullName>
    </recommendedName>
</protein>
<feature type="transmembrane region" description="Helical" evidence="7">
    <location>
        <begin position="276"/>
        <end position="294"/>
    </location>
</feature>
<keyword evidence="3 7" id="KW-0592">Phosphate transport</keyword>
<dbReference type="EMBL" id="JANCYW010000002">
    <property type="protein sequence ID" value="KAK4534732.1"/>
    <property type="molecule type" value="Genomic_DNA"/>
</dbReference>
<evidence type="ECO:0000256" key="8">
    <source>
        <dbReference type="SAM" id="MobiDB-lite"/>
    </source>
</evidence>
<feature type="region of interest" description="Disordered" evidence="8">
    <location>
        <begin position="421"/>
        <end position="453"/>
    </location>
</feature>
<evidence type="ECO:0000256" key="5">
    <source>
        <dbReference type="ARBA" id="ARBA00022989"/>
    </source>
</evidence>
<dbReference type="Pfam" id="PF01384">
    <property type="entry name" value="PHO4"/>
    <property type="match status" value="1"/>
</dbReference>
<dbReference type="PANTHER" id="PTHR11101:SF80">
    <property type="entry name" value="PHOSPHATE TRANSPORTER"/>
    <property type="match status" value="1"/>
</dbReference>
<dbReference type="InterPro" id="IPR001204">
    <property type="entry name" value="Phos_transporter"/>
</dbReference>
<dbReference type="PANTHER" id="PTHR11101">
    <property type="entry name" value="PHOSPHATE TRANSPORTER"/>
    <property type="match status" value="1"/>
</dbReference>
<evidence type="ECO:0000256" key="7">
    <source>
        <dbReference type="RuleBase" id="RU363058"/>
    </source>
</evidence>
<reference evidence="9 10" key="1">
    <citation type="submission" date="2022-07" db="EMBL/GenBank/DDBJ databases">
        <title>Genome-wide signatures of adaptation to extreme environments.</title>
        <authorList>
            <person name="Cho C.H."/>
            <person name="Yoon H.S."/>
        </authorList>
    </citation>
    <scope>NUCLEOTIDE SEQUENCE [LARGE SCALE GENOMIC DNA]</scope>
    <source>
        <strain evidence="9 10">DBV 063 E5</strain>
    </source>
</reference>
<evidence type="ECO:0000256" key="6">
    <source>
        <dbReference type="ARBA" id="ARBA00023136"/>
    </source>
</evidence>
<feature type="transmembrane region" description="Helical" evidence="7">
    <location>
        <begin position="300"/>
        <end position="329"/>
    </location>
</feature>
<organism evidence="9 10">
    <name type="scientific">Cyanidium caldarium</name>
    <name type="common">Red alga</name>
    <dbReference type="NCBI Taxonomy" id="2771"/>
    <lineage>
        <taxon>Eukaryota</taxon>
        <taxon>Rhodophyta</taxon>
        <taxon>Bangiophyceae</taxon>
        <taxon>Cyanidiales</taxon>
        <taxon>Cyanidiaceae</taxon>
        <taxon>Cyanidium</taxon>
    </lineage>
</organism>
<feature type="transmembrane region" description="Helical" evidence="7">
    <location>
        <begin position="182"/>
        <end position="201"/>
    </location>
</feature>
<dbReference type="AlphaFoldDB" id="A0AAV9IQT4"/>
<feature type="transmembrane region" description="Helical" evidence="7">
    <location>
        <begin position="488"/>
        <end position="508"/>
    </location>
</feature>
<feature type="transmembrane region" description="Helical" evidence="7">
    <location>
        <begin position="237"/>
        <end position="256"/>
    </location>
</feature>
<comment type="subcellular location">
    <subcellularLocation>
        <location evidence="1 7">Membrane</location>
        <topology evidence="1 7">Multi-pass membrane protein</topology>
    </subcellularLocation>
</comment>
<feature type="region of interest" description="Disordered" evidence="8">
    <location>
        <begin position="55"/>
        <end position="78"/>
    </location>
</feature>
<feature type="transmembrane region" description="Helical" evidence="7">
    <location>
        <begin position="98"/>
        <end position="121"/>
    </location>
</feature>
<name>A0AAV9IQT4_CYACA</name>
<keyword evidence="6 7" id="KW-0472">Membrane</keyword>
<comment type="caution">
    <text evidence="9">The sequence shown here is derived from an EMBL/GenBank/DDBJ whole genome shotgun (WGS) entry which is preliminary data.</text>
</comment>